<evidence type="ECO:0000313" key="3">
    <source>
        <dbReference type="WBParaSite" id="Csp11.Scaffold629.g7958.t1"/>
    </source>
</evidence>
<proteinExistence type="predicted"/>
<feature type="compositionally biased region" description="Basic and acidic residues" evidence="1">
    <location>
        <begin position="67"/>
        <end position="81"/>
    </location>
</feature>
<name>A0A1I7UCJ5_9PELO</name>
<keyword evidence="2" id="KW-1185">Reference proteome</keyword>
<protein>
    <submittedName>
        <fullName evidence="3">Uncharacterized protein</fullName>
    </submittedName>
</protein>
<dbReference type="WBParaSite" id="Csp11.Scaffold629.g7958.t1">
    <property type="protein sequence ID" value="Csp11.Scaffold629.g7958.t1"/>
    <property type="gene ID" value="Csp11.Scaffold629.g7958"/>
</dbReference>
<sequence>MNWNRFDTRKVLFIAYIQFQNITGQKYSDDVADEHVVVMITQQKKERIERKSKKEGTEREDENGTIGREEKAKCSEMHAKY</sequence>
<accession>A0A1I7UCJ5</accession>
<evidence type="ECO:0000256" key="1">
    <source>
        <dbReference type="SAM" id="MobiDB-lite"/>
    </source>
</evidence>
<feature type="region of interest" description="Disordered" evidence="1">
    <location>
        <begin position="44"/>
        <end position="81"/>
    </location>
</feature>
<reference evidence="3" key="1">
    <citation type="submission" date="2016-11" db="UniProtKB">
        <authorList>
            <consortium name="WormBaseParasite"/>
        </authorList>
    </citation>
    <scope>IDENTIFICATION</scope>
</reference>
<organism evidence="2 3">
    <name type="scientific">Caenorhabditis tropicalis</name>
    <dbReference type="NCBI Taxonomy" id="1561998"/>
    <lineage>
        <taxon>Eukaryota</taxon>
        <taxon>Metazoa</taxon>
        <taxon>Ecdysozoa</taxon>
        <taxon>Nematoda</taxon>
        <taxon>Chromadorea</taxon>
        <taxon>Rhabditida</taxon>
        <taxon>Rhabditina</taxon>
        <taxon>Rhabditomorpha</taxon>
        <taxon>Rhabditoidea</taxon>
        <taxon>Rhabditidae</taxon>
        <taxon>Peloderinae</taxon>
        <taxon>Caenorhabditis</taxon>
    </lineage>
</organism>
<feature type="compositionally biased region" description="Basic and acidic residues" evidence="1">
    <location>
        <begin position="44"/>
        <end position="57"/>
    </location>
</feature>
<dbReference type="AlphaFoldDB" id="A0A1I7UCJ5"/>
<dbReference type="Proteomes" id="UP000095282">
    <property type="component" value="Unplaced"/>
</dbReference>
<evidence type="ECO:0000313" key="2">
    <source>
        <dbReference type="Proteomes" id="UP000095282"/>
    </source>
</evidence>